<dbReference type="InterPro" id="IPR003593">
    <property type="entry name" value="AAA+_ATPase"/>
</dbReference>
<gene>
    <name evidence="8" type="ORF">JW984_02020</name>
</gene>
<dbReference type="InterPro" id="IPR027417">
    <property type="entry name" value="P-loop_NTPase"/>
</dbReference>
<evidence type="ECO:0000256" key="3">
    <source>
        <dbReference type="ARBA" id="ARBA00022741"/>
    </source>
</evidence>
<evidence type="ECO:0000259" key="6">
    <source>
        <dbReference type="PROSITE" id="PS50893"/>
    </source>
</evidence>
<dbReference type="InterPro" id="IPR008995">
    <property type="entry name" value="Mo/tungstate-bd_C_term_dom"/>
</dbReference>
<evidence type="ECO:0000256" key="1">
    <source>
        <dbReference type="ARBA" id="ARBA00022448"/>
    </source>
</evidence>
<name>A0A9D8PLW8_9DELT</name>
<dbReference type="PANTHER" id="PTHR42781">
    <property type="entry name" value="SPERMIDINE/PUTRESCINE IMPORT ATP-BINDING PROTEIN POTA"/>
    <property type="match status" value="1"/>
</dbReference>
<dbReference type="GO" id="GO:0015689">
    <property type="term" value="P:molybdate ion transport"/>
    <property type="evidence" value="ECO:0007669"/>
    <property type="project" value="InterPro"/>
</dbReference>
<feature type="domain" description="ABC transporter" evidence="6">
    <location>
        <begin position="4"/>
        <end position="235"/>
    </location>
</feature>
<evidence type="ECO:0000313" key="9">
    <source>
        <dbReference type="Proteomes" id="UP000809273"/>
    </source>
</evidence>
<proteinExistence type="predicted"/>
<reference evidence="8" key="1">
    <citation type="journal article" date="2021" name="Environ. Microbiol.">
        <title>Genomic characterization of three novel Desulfobacterota classes expand the metabolic and phylogenetic diversity of the phylum.</title>
        <authorList>
            <person name="Murphy C.L."/>
            <person name="Biggerstaff J."/>
            <person name="Eichhorn A."/>
            <person name="Ewing E."/>
            <person name="Shahan R."/>
            <person name="Soriano D."/>
            <person name="Stewart S."/>
            <person name="VanMol K."/>
            <person name="Walker R."/>
            <person name="Walters P."/>
            <person name="Elshahed M.S."/>
            <person name="Youssef N.H."/>
        </authorList>
    </citation>
    <scope>NUCLEOTIDE SEQUENCE</scope>
    <source>
        <strain evidence="8">Zod_Metabat.24</strain>
    </source>
</reference>
<accession>A0A9D8PLW8</accession>
<keyword evidence="4 8" id="KW-0067">ATP-binding</keyword>
<dbReference type="InterPro" id="IPR005116">
    <property type="entry name" value="Transp-assoc_OB_typ1"/>
</dbReference>
<dbReference type="GO" id="GO:0005524">
    <property type="term" value="F:ATP binding"/>
    <property type="evidence" value="ECO:0007669"/>
    <property type="project" value="UniProtKB-KW"/>
</dbReference>
<evidence type="ECO:0000256" key="4">
    <source>
        <dbReference type="ARBA" id="ARBA00022840"/>
    </source>
</evidence>
<dbReference type="Gene3D" id="2.40.50.100">
    <property type="match status" value="1"/>
</dbReference>
<dbReference type="Gene3D" id="3.40.50.300">
    <property type="entry name" value="P-loop containing nucleotide triphosphate hydrolases"/>
    <property type="match status" value="1"/>
</dbReference>
<evidence type="ECO:0000256" key="5">
    <source>
        <dbReference type="PROSITE-ProRule" id="PRU01213"/>
    </source>
</evidence>
<dbReference type="SUPFAM" id="SSF52540">
    <property type="entry name" value="P-loop containing nucleoside triphosphate hydrolases"/>
    <property type="match status" value="1"/>
</dbReference>
<reference evidence="8" key="2">
    <citation type="submission" date="2021-01" db="EMBL/GenBank/DDBJ databases">
        <authorList>
            <person name="Hahn C.R."/>
            <person name="Youssef N.H."/>
            <person name="Elshahed M."/>
        </authorList>
    </citation>
    <scope>NUCLEOTIDE SEQUENCE</scope>
    <source>
        <strain evidence="8">Zod_Metabat.24</strain>
    </source>
</reference>
<keyword evidence="1" id="KW-0813">Transport</keyword>
<dbReference type="PROSITE" id="PS50893">
    <property type="entry name" value="ABC_TRANSPORTER_2"/>
    <property type="match status" value="1"/>
</dbReference>
<dbReference type="EMBL" id="JAFGIX010000009">
    <property type="protein sequence ID" value="MBN1571954.1"/>
    <property type="molecule type" value="Genomic_DNA"/>
</dbReference>
<dbReference type="PROSITE" id="PS51866">
    <property type="entry name" value="MOP"/>
    <property type="match status" value="1"/>
</dbReference>
<dbReference type="AlphaFoldDB" id="A0A9D8PLW8"/>
<dbReference type="GO" id="GO:0016887">
    <property type="term" value="F:ATP hydrolysis activity"/>
    <property type="evidence" value="ECO:0007669"/>
    <property type="project" value="InterPro"/>
</dbReference>
<dbReference type="Proteomes" id="UP000809273">
    <property type="component" value="Unassembled WGS sequence"/>
</dbReference>
<dbReference type="InterPro" id="IPR003439">
    <property type="entry name" value="ABC_transporter-like_ATP-bd"/>
</dbReference>
<sequence>MQIIEAKNITKAYDGHKVLDIDHYEFERGGIYAFVGPNGSGKTTFFRILSLLEQPTTGTITINGKGVTAFEPHTTRKKIVLVHQEPVMFDTSVKKNVALGLSYRGVPRREAADRIRESLEMVGMSGFSKRHARNLSGGETKRVAIARGIAIRPEVLILDEPTANVDVLNILKIEEIIKNINKKYNTTIIFSTHNISQAYRLSNKVLTLMSGRPSSEPVKNFFSGKCGKLGDEPVFNTGRIDIRLPEHNEEAGYASIDPKEIIISKDRISSSARNQYSGEITEIRKDGEIIGLSVDAGEIFHVDVTQRSFSEMGLNIGQKVFIAFKASSVLLY</sequence>
<dbReference type="SMART" id="SM00382">
    <property type="entry name" value="AAA"/>
    <property type="match status" value="1"/>
</dbReference>
<keyword evidence="3" id="KW-0547">Nucleotide-binding</keyword>
<dbReference type="InterPro" id="IPR050093">
    <property type="entry name" value="ABC_SmlMolc_Importer"/>
</dbReference>
<evidence type="ECO:0000256" key="2">
    <source>
        <dbReference type="ARBA" id="ARBA00022505"/>
    </source>
</evidence>
<dbReference type="Pfam" id="PF03459">
    <property type="entry name" value="TOBE"/>
    <property type="match status" value="1"/>
</dbReference>
<dbReference type="PANTHER" id="PTHR42781:SF4">
    <property type="entry name" value="SPERMIDINE_PUTRESCINE IMPORT ATP-BINDING PROTEIN POTA"/>
    <property type="match status" value="1"/>
</dbReference>
<organism evidence="8 9">
    <name type="scientific">Candidatus Zymogenus saltonus</name>
    <dbReference type="NCBI Taxonomy" id="2844893"/>
    <lineage>
        <taxon>Bacteria</taxon>
        <taxon>Deltaproteobacteria</taxon>
        <taxon>Candidatus Zymogenia</taxon>
        <taxon>Candidatus Zymogeniales</taxon>
        <taxon>Candidatus Zymogenaceae</taxon>
        <taxon>Candidatus Zymogenus</taxon>
    </lineage>
</organism>
<dbReference type="Pfam" id="PF00005">
    <property type="entry name" value="ABC_tran"/>
    <property type="match status" value="1"/>
</dbReference>
<protein>
    <submittedName>
        <fullName evidence="8">ATP-binding cassette domain-containing protein</fullName>
    </submittedName>
</protein>
<feature type="domain" description="Mop" evidence="7">
    <location>
        <begin position="269"/>
        <end position="332"/>
    </location>
</feature>
<keyword evidence="2 5" id="KW-0500">Molybdenum</keyword>
<evidence type="ECO:0000313" key="8">
    <source>
        <dbReference type="EMBL" id="MBN1571954.1"/>
    </source>
</evidence>
<evidence type="ECO:0000259" key="7">
    <source>
        <dbReference type="PROSITE" id="PS51866"/>
    </source>
</evidence>
<comment type="caution">
    <text evidence="8">The sequence shown here is derived from an EMBL/GenBank/DDBJ whole genome shotgun (WGS) entry which is preliminary data.</text>
</comment>
<dbReference type="InterPro" id="IPR004606">
    <property type="entry name" value="Mop_domain"/>
</dbReference>
<dbReference type="SUPFAM" id="SSF50331">
    <property type="entry name" value="MOP-like"/>
    <property type="match status" value="1"/>
</dbReference>